<evidence type="ECO:0000313" key="1">
    <source>
        <dbReference type="EMBL" id="TFK85082.1"/>
    </source>
</evidence>
<dbReference type="AlphaFoldDB" id="A0A5C3P739"/>
<feature type="non-terminal residue" evidence="1">
    <location>
        <position position="118"/>
    </location>
</feature>
<sequence>LRAFELSSQEWEILQQLRDLLKVFKDTTLFFSRGSPNITMVIPAMDLIDNTLTKAIRNENLDDAIRTAVGLVKRVLSKYYKLSDLSSMYRIALVMHPRHKLQYFECTGWPKAWIDEVV</sequence>
<proteinExistence type="predicted"/>
<protein>
    <submittedName>
        <fullName evidence="1">Uncharacterized protein</fullName>
    </submittedName>
</protein>
<dbReference type="Proteomes" id="UP000308197">
    <property type="component" value="Unassembled WGS sequence"/>
</dbReference>
<reference evidence="1 2" key="1">
    <citation type="journal article" date="2019" name="Nat. Ecol. Evol.">
        <title>Megaphylogeny resolves global patterns of mushroom evolution.</title>
        <authorList>
            <person name="Varga T."/>
            <person name="Krizsan K."/>
            <person name="Foldi C."/>
            <person name="Dima B."/>
            <person name="Sanchez-Garcia M."/>
            <person name="Sanchez-Ramirez S."/>
            <person name="Szollosi G.J."/>
            <person name="Szarkandi J.G."/>
            <person name="Papp V."/>
            <person name="Albert L."/>
            <person name="Andreopoulos W."/>
            <person name="Angelini C."/>
            <person name="Antonin V."/>
            <person name="Barry K.W."/>
            <person name="Bougher N.L."/>
            <person name="Buchanan P."/>
            <person name="Buyck B."/>
            <person name="Bense V."/>
            <person name="Catcheside P."/>
            <person name="Chovatia M."/>
            <person name="Cooper J."/>
            <person name="Damon W."/>
            <person name="Desjardin D."/>
            <person name="Finy P."/>
            <person name="Geml J."/>
            <person name="Haridas S."/>
            <person name="Hughes K."/>
            <person name="Justo A."/>
            <person name="Karasinski D."/>
            <person name="Kautmanova I."/>
            <person name="Kiss B."/>
            <person name="Kocsube S."/>
            <person name="Kotiranta H."/>
            <person name="LaButti K.M."/>
            <person name="Lechner B.E."/>
            <person name="Liimatainen K."/>
            <person name="Lipzen A."/>
            <person name="Lukacs Z."/>
            <person name="Mihaltcheva S."/>
            <person name="Morgado L.N."/>
            <person name="Niskanen T."/>
            <person name="Noordeloos M.E."/>
            <person name="Ohm R.A."/>
            <person name="Ortiz-Santana B."/>
            <person name="Ovrebo C."/>
            <person name="Racz N."/>
            <person name="Riley R."/>
            <person name="Savchenko A."/>
            <person name="Shiryaev A."/>
            <person name="Soop K."/>
            <person name="Spirin V."/>
            <person name="Szebenyi C."/>
            <person name="Tomsovsky M."/>
            <person name="Tulloss R.E."/>
            <person name="Uehling J."/>
            <person name="Grigoriev I.V."/>
            <person name="Vagvolgyi C."/>
            <person name="Papp T."/>
            <person name="Martin F.M."/>
            <person name="Miettinen O."/>
            <person name="Hibbett D.S."/>
            <person name="Nagy L.G."/>
        </authorList>
    </citation>
    <scope>NUCLEOTIDE SEQUENCE [LARGE SCALE GENOMIC DNA]</scope>
    <source>
        <strain evidence="1 2">HHB13444</strain>
    </source>
</reference>
<gene>
    <name evidence="1" type="ORF">K466DRAFT_464726</name>
</gene>
<accession>A0A5C3P739</accession>
<organism evidence="1 2">
    <name type="scientific">Polyporus arcularius HHB13444</name>
    <dbReference type="NCBI Taxonomy" id="1314778"/>
    <lineage>
        <taxon>Eukaryota</taxon>
        <taxon>Fungi</taxon>
        <taxon>Dikarya</taxon>
        <taxon>Basidiomycota</taxon>
        <taxon>Agaricomycotina</taxon>
        <taxon>Agaricomycetes</taxon>
        <taxon>Polyporales</taxon>
        <taxon>Polyporaceae</taxon>
        <taxon>Polyporus</taxon>
    </lineage>
</organism>
<keyword evidence="2" id="KW-1185">Reference proteome</keyword>
<dbReference type="InParanoid" id="A0A5C3P739"/>
<dbReference type="InterPro" id="IPR012337">
    <property type="entry name" value="RNaseH-like_sf"/>
</dbReference>
<evidence type="ECO:0000313" key="2">
    <source>
        <dbReference type="Proteomes" id="UP000308197"/>
    </source>
</evidence>
<feature type="non-terminal residue" evidence="1">
    <location>
        <position position="1"/>
    </location>
</feature>
<dbReference type="SUPFAM" id="SSF53098">
    <property type="entry name" value="Ribonuclease H-like"/>
    <property type="match status" value="1"/>
</dbReference>
<name>A0A5C3P739_9APHY</name>
<dbReference type="EMBL" id="ML211275">
    <property type="protein sequence ID" value="TFK85082.1"/>
    <property type="molecule type" value="Genomic_DNA"/>
</dbReference>